<keyword evidence="8" id="KW-1185">Reference proteome</keyword>
<evidence type="ECO:0000256" key="5">
    <source>
        <dbReference type="ARBA" id="ARBA00022801"/>
    </source>
</evidence>
<sequence length="516" mass="57458">MDYQMRDTAPMKIGLEWEALLPQQRQSAVLTRRGRRSNWTGTRWLIRCILVFAWVWYSHHIWSAEQSTMDSFYANITSPQNICPAVDGPAISHSGYIGLKGDSNDTPKRSFFWYFEAQHDAETAPIIMTIGGGPGSSGMMNPMWAQGPCLSAENGTSVPNPNRWTEHFNLLALDHPIGVGFSYGTMVNNSRDAAMDSYDFLQRFFRLYPHLSRNKVILSGGSYGGTYVPHIATVIHQQNLAVVAGRGQSGAIHINLESMMISNPMSDATSHFSWVLNRLCHGPVPMYNASTCAAKFQDLPKCLDSIRFAEQVSGWDVERRSAADKICESLRDGDTHGIVREDIRKTCFSEDPLGCLPPAFRWTKAFFDRPDVKDALGVPEHINFTSLSNPVSVEFAKYGDIIQSAYLLYGPLLKAGIRLLHYVGAQDANCAPAGIMSFLKLLQSPFQDKFLRTPDVPWPTAEDATVRVVGKGAGNMTWILIDGGGHFVAHDQPELVKSIIEHWVENVPFFELAIPE</sequence>
<reference evidence="7" key="1">
    <citation type="submission" date="2020-05" db="EMBL/GenBank/DDBJ databases">
        <title>Mycena genomes resolve the evolution of fungal bioluminescence.</title>
        <authorList>
            <person name="Tsai I.J."/>
        </authorList>
    </citation>
    <scope>NUCLEOTIDE SEQUENCE</scope>
    <source>
        <strain evidence="7">CCC161011</strain>
    </source>
</reference>
<proteinExistence type="inferred from homology"/>
<gene>
    <name evidence="7" type="ORF">MVEN_01629900</name>
</gene>
<evidence type="ECO:0000256" key="6">
    <source>
        <dbReference type="ARBA" id="ARBA00023180"/>
    </source>
</evidence>
<evidence type="ECO:0000313" key="7">
    <source>
        <dbReference type="EMBL" id="KAF7344695.1"/>
    </source>
</evidence>
<dbReference type="AlphaFoldDB" id="A0A8H7CNW0"/>
<keyword evidence="3" id="KW-0645">Protease</keyword>
<dbReference type="PANTHER" id="PTHR11802">
    <property type="entry name" value="SERINE PROTEASE FAMILY S10 SERINE CARBOXYPEPTIDASE"/>
    <property type="match status" value="1"/>
</dbReference>
<keyword evidence="4" id="KW-0732">Signal</keyword>
<dbReference type="Gene3D" id="1.10.287.410">
    <property type="match status" value="1"/>
</dbReference>
<dbReference type="OrthoDB" id="443318at2759"/>
<comment type="similarity">
    <text evidence="1">Belongs to the peptidase S10 family.</text>
</comment>
<organism evidence="7 8">
    <name type="scientific">Mycena venus</name>
    <dbReference type="NCBI Taxonomy" id="2733690"/>
    <lineage>
        <taxon>Eukaryota</taxon>
        <taxon>Fungi</taxon>
        <taxon>Dikarya</taxon>
        <taxon>Basidiomycota</taxon>
        <taxon>Agaricomycotina</taxon>
        <taxon>Agaricomycetes</taxon>
        <taxon>Agaricomycetidae</taxon>
        <taxon>Agaricales</taxon>
        <taxon>Marasmiineae</taxon>
        <taxon>Mycenaceae</taxon>
        <taxon>Mycena</taxon>
    </lineage>
</organism>
<dbReference type="PRINTS" id="PR00724">
    <property type="entry name" value="CRBOXYPTASEC"/>
</dbReference>
<dbReference type="Proteomes" id="UP000620124">
    <property type="component" value="Unassembled WGS sequence"/>
</dbReference>
<evidence type="ECO:0000256" key="1">
    <source>
        <dbReference type="ARBA" id="ARBA00009431"/>
    </source>
</evidence>
<dbReference type="PANTHER" id="PTHR11802:SF3">
    <property type="entry name" value="RETINOID-INDUCIBLE SERINE CARBOXYPEPTIDASE"/>
    <property type="match status" value="1"/>
</dbReference>
<dbReference type="Gene3D" id="3.40.50.1820">
    <property type="entry name" value="alpha/beta hydrolase"/>
    <property type="match status" value="1"/>
</dbReference>
<dbReference type="InterPro" id="IPR001563">
    <property type="entry name" value="Peptidase_S10"/>
</dbReference>
<evidence type="ECO:0000256" key="2">
    <source>
        <dbReference type="ARBA" id="ARBA00022645"/>
    </source>
</evidence>
<dbReference type="Pfam" id="PF00450">
    <property type="entry name" value="Peptidase_S10"/>
    <property type="match status" value="1"/>
</dbReference>
<dbReference type="GO" id="GO:0006508">
    <property type="term" value="P:proteolysis"/>
    <property type="evidence" value="ECO:0007669"/>
    <property type="project" value="UniProtKB-KW"/>
</dbReference>
<keyword evidence="6" id="KW-0325">Glycoprotein</keyword>
<dbReference type="InterPro" id="IPR029058">
    <property type="entry name" value="AB_hydrolase_fold"/>
</dbReference>
<comment type="caution">
    <text evidence="7">The sequence shown here is derived from an EMBL/GenBank/DDBJ whole genome shotgun (WGS) entry which is preliminary data.</text>
</comment>
<dbReference type="SUPFAM" id="SSF53474">
    <property type="entry name" value="alpha/beta-Hydrolases"/>
    <property type="match status" value="1"/>
</dbReference>
<evidence type="ECO:0000313" key="8">
    <source>
        <dbReference type="Proteomes" id="UP000620124"/>
    </source>
</evidence>
<name>A0A8H7CNW0_9AGAR</name>
<keyword evidence="5" id="KW-0378">Hydrolase</keyword>
<accession>A0A8H7CNW0</accession>
<dbReference type="EMBL" id="JACAZI010000014">
    <property type="protein sequence ID" value="KAF7344695.1"/>
    <property type="molecule type" value="Genomic_DNA"/>
</dbReference>
<evidence type="ECO:0000256" key="3">
    <source>
        <dbReference type="ARBA" id="ARBA00022670"/>
    </source>
</evidence>
<evidence type="ECO:0000256" key="4">
    <source>
        <dbReference type="ARBA" id="ARBA00022729"/>
    </source>
</evidence>
<dbReference type="GO" id="GO:0004185">
    <property type="term" value="F:serine-type carboxypeptidase activity"/>
    <property type="evidence" value="ECO:0007669"/>
    <property type="project" value="InterPro"/>
</dbReference>
<protein>
    <submittedName>
        <fullName evidence="7">SET domain-containing protein</fullName>
    </submittedName>
</protein>
<keyword evidence="2" id="KW-0121">Carboxypeptidase</keyword>